<accession>A0A836GXT9</accession>
<reference evidence="3" key="1">
    <citation type="journal article" date="2021" name="Microbiol. Resour. Announc.">
        <title>LGAAP: Leishmaniinae Genome Assembly and Annotation Pipeline.</title>
        <authorList>
            <person name="Almutairi H."/>
            <person name="Urbaniak M.D."/>
            <person name="Bates M.D."/>
            <person name="Jariyapan N."/>
            <person name="Kwakye-Nuako G."/>
            <person name="Thomaz-Soccol V."/>
            <person name="Al-Salem W.S."/>
            <person name="Dillon R.J."/>
            <person name="Bates P.A."/>
            <person name="Gatherer D."/>
        </authorList>
    </citation>
    <scope>NUCLEOTIDE SEQUENCE [LARGE SCALE GENOMIC DNA]</scope>
</reference>
<evidence type="ECO:0000313" key="2">
    <source>
        <dbReference type="EMBL" id="KAG5466183.1"/>
    </source>
</evidence>
<reference evidence="3" key="2">
    <citation type="journal article" date="2021" name="Sci. Data">
        <title>Chromosome-scale genome sequencing, assembly and annotation of six genomes from subfamily Leishmaniinae.</title>
        <authorList>
            <person name="Almutairi H."/>
            <person name="Urbaniak M.D."/>
            <person name="Bates M.D."/>
            <person name="Jariyapan N."/>
            <person name="Kwakye-Nuako G."/>
            <person name="Thomaz Soccol V."/>
            <person name="Al-Salem W.S."/>
            <person name="Dillon R.J."/>
            <person name="Bates P.A."/>
            <person name="Gatherer D."/>
        </authorList>
    </citation>
    <scope>NUCLEOTIDE SEQUENCE [LARGE SCALE GENOMIC DNA]</scope>
</reference>
<organism evidence="2 3">
    <name type="scientific">Leishmania orientalis</name>
    <dbReference type="NCBI Taxonomy" id="2249476"/>
    <lineage>
        <taxon>Eukaryota</taxon>
        <taxon>Discoba</taxon>
        <taxon>Euglenozoa</taxon>
        <taxon>Kinetoplastea</taxon>
        <taxon>Metakinetoplastina</taxon>
        <taxon>Trypanosomatida</taxon>
        <taxon>Trypanosomatidae</taxon>
        <taxon>Leishmaniinae</taxon>
        <taxon>Leishmania</taxon>
    </lineage>
</organism>
<keyword evidence="3" id="KW-1185">Reference proteome</keyword>
<dbReference type="RefSeq" id="XP_067059073.1">
    <property type="nucleotide sequence ID" value="XM_067203382.1"/>
</dbReference>
<evidence type="ECO:0000256" key="1">
    <source>
        <dbReference type="SAM" id="MobiDB-lite"/>
    </source>
</evidence>
<feature type="compositionally biased region" description="Basic and acidic residues" evidence="1">
    <location>
        <begin position="81"/>
        <end position="94"/>
    </location>
</feature>
<dbReference type="EMBL" id="JAFHLR010000035">
    <property type="protein sequence ID" value="KAG5466183.1"/>
    <property type="molecule type" value="Genomic_DNA"/>
</dbReference>
<dbReference type="GeneID" id="92357316"/>
<dbReference type="AlphaFoldDB" id="A0A836GXT9"/>
<comment type="caution">
    <text evidence="2">The sequence shown here is derived from an EMBL/GenBank/DDBJ whole genome shotgun (WGS) entry which is preliminary data.</text>
</comment>
<sequence length="379" mass="41052">MASSSECLKRRREEHQLAMQQQCDDERRHRYSRVDGWPLKASRGHPYAADDNARTDAERTSTDGYARLPSPASSSSSSSVRRGDGSRITTRTEHPLSPYAASGCPVSAPAAFPFTQSLSLLLPSCQSAQSFHNDIKMTLTLRSILVSVVRGDSGRRCSFLIQPTFAYTWRRSRMLYESVDGKQAGLEVQETVRCRVRSFTATRRSSATPKPTTATSRTAYFTFGSPKALDSATTASPCGGSPTLLSHNEESPSTAVTPDFDDNVFADGYSYEATQISRCCSIPTCSAGLGESASSLGSCSPALFADCLIKCAQDEAAVALDDRHGWVHLYRGRHIATEMGRTRLLKDLFALGYFGPTSAAGASSCGEPPSLTICVFRKC</sequence>
<dbReference type="KEGG" id="loi:92357316"/>
<feature type="compositionally biased region" description="Polar residues" evidence="1">
    <location>
        <begin position="243"/>
        <end position="256"/>
    </location>
</feature>
<proteinExistence type="predicted"/>
<name>A0A836GXT9_9TRYP</name>
<protein>
    <submittedName>
        <fullName evidence="2">Uncharacterized protein</fullName>
    </submittedName>
</protein>
<gene>
    <name evidence="2" type="ORF">LSCM4_01327</name>
</gene>
<feature type="compositionally biased region" description="Basic and acidic residues" evidence="1">
    <location>
        <begin position="51"/>
        <end position="61"/>
    </location>
</feature>
<feature type="region of interest" description="Disordered" evidence="1">
    <location>
        <begin position="234"/>
        <end position="257"/>
    </location>
</feature>
<feature type="region of interest" description="Disordered" evidence="1">
    <location>
        <begin position="1"/>
        <end position="98"/>
    </location>
</feature>
<dbReference type="Proteomes" id="UP000674143">
    <property type="component" value="Unassembled WGS sequence"/>
</dbReference>
<evidence type="ECO:0000313" key="3">
    <source>
        <dbReference type="Proteomes" id="UP000674143"/>
    </source>
</evidence>
<feature type="compositionally biased region" description="Basic and acidic residues" evidence="1">
    <location>
        <begin position="7"/>
        <end position="16"/>
    </location>
</feature>